<dbReference type="RefSeq" id="WP_177223466.1">
    <property type="nucleotide sequence ID" value="NZ_FOPY01000020.1"/>
</dbReference>
<evidence type="ECO:0000259" key="1">
    <source>
        <dbReference type="Pfam" id="PF01464"/>
    </source>
</evidence>
<organism evidence="2 3">
    <name type="scientific">Modicisalibacter xianhensis</name>
    <dbReference type="NCBI Taxonomy" id="442341"/>
    <lineage>
        <taxon>Bacteria</taxon>
        <taxon>Pseudomonadati</taxon>
        <taxon>Pseudomonadota</taxon>
        <taxon>Gammaproteobacteria</taxon>
        <taxon>Oceanospirillales</taxon>
        <taxon>Halomonadaceae</taxon>
        <taxon>Modicisalibacter</taxon>
    </lineage>
</organism>
<dbReference type="AlphaFoldDB" id="A0A1I3FQ53"/>
<sequence length="137" mass="15292">MIALPDCAIEIADYYQVPIEIVAAVRQQESGSRGQSVGRIGPNKNGTYDLGAMQVNTWWLDPQTNRNHLQQWGITERELLENECTNIAVGTWILYDNITRYGEWEAALAAYNAGSPDSPVGQQYANEVLSILGDQYQ</sequence>
<dbReference type="STRING" id="442341.SAMN04487959_12030"/>
<dbReference type="SUPFAM" id="SSF53955">
    <property type="entry name" value="Lysozyme-like"/>
    <property type="match status" value="1"/>
</dbReference>
<dbReference type="InterPro" id="IPR008258">
    <property type="entry name" value="Transglycosylase_SLT_dom_1"/>
</dbReference>
<proteinExistence type="predicted"/>
<dbReference type="InterPro" id="IPR023346">
    <property type="entry name" value="Lysozyme-like_dom_sf"/>
</dbReference>
<gene>
    <name evidence="2" type="ORF">SAMN04487959_12030</name>
</gene>
<evidence type="ECO:0000313" key="3">
    <source>
        <dbReference type="Proteomes" id="UP000199040"/>
    </source>
</evidence>
<evidence type="ECO:0000313" key="2">
    <source>
        <dbReference type="EMBL" id="SFI13316.1"/>
    </source>
</evidence>
<dbReference type="Pfam" id="PF01464">
    <property type="entry name" value="SLT"/>
    <property type="match status" value="1"/>
</dbReference>
<reference evidence="2 3" key="1">
    <citation type="submission" date="2016-10" db="EMBL/GenBank/DDBJ databases">
        <authorList>
            <person name="de Groot N.N."/>
        </authorList>
    </citation>
    <scope>NUCLEOTIDE SEQUENCE [LARGE SCALE GENOMIC DNA]</scope>
    <source>
        <strain evidence="2 3">CGMCC 1.6848</strain>
    </source>
</reference>
<accession>A0A1I3FQ53</accession>
<dbReference type="Proteomes" id="UP000199040">
    <property type="component" value="Unassembled WGS sequence"/>
</dbReference>
<feature type="domain" description="Transglycosylase SLT" evidence="1">
    <location>
        <begin position="7"/>
        <end position="115"/>
    </location>
</feature>
<keyword evidence="3" id="KW-1185">Reference proteome</keyword>
<dbReference type="Gene3D" id="1.10.530.10">
    <property type="match status" value="1"/>
</dbReference>
<protein>
    <submittedName>
        <fullName evidence="2">Transglycosylase SLT domain-containing protein</fullName>
    </submittedName>
</protein>
<dbReference type="CDD" id="cd13400">
    <property type="entry name" value="LT_IagB-like"/>
    <property type="match status" value="1"/>
</dbReference>
<name>A0A1I3FQ53_9GAMM</name>
<dbReference type="EMBL" id="FOPY01000020">
    <property type="protein sequence ID" value="SFI13316.1"/>
    <property type="molecule type" value="Genomic_DNA"/>
</dbReference>